<name>A0A915KP43_ROMCU</name>
<protein>
    <submittedName>
        <fullName evidence="2">Uncharacterized protein</fullName>
    </submittedName>
</protein>
<reference evidence="2" key="1">
    <citation type="submission" date="2022-11" db="UniProtKB">
        <authorList>
            <consortium name="WormBaseParasite"/>
        </authorList>
    </citation>
    <scope>IDENTIFICATION</scope>
</reference>
<dbReference type="Proteomes" id="UP000887565">
    <property type="component" value="Unplaced"/>
</dbReference>
<accession>A0A915KP43</accession>
<organism evidence="1 2">
    <name type="scientific">Romanomermis culicivorax</name>
    <name type="common">Nematode worm</name>
    <dbReference type="NCBI Taxonomy" id="13658"/>
    <lineage>
        <taxon>Eukaryota</taxon>
        <taxon>Metazoa</taxon>
        <taxon>Ecdysozoa</taxon>
        <taxon>Nematoda</taxon>
        <taxon>Enoplea</taxon>
        <taxon>Dorylaimia</taxon>
        <taxon>Mermithida</taxon>
        <taxon>Mermithoidea</taxon>
        <taxon>Mermithidae</taxon>
        <taxon>Romanomermis</taxon>
    </lineage>
</organism>
<evidence type="ECO:0000313" key="2">
    <source>
        <dbReference type="WBParaSite" id="nRc.2.0.1.t40632-RA"/>
    </source>
</evidence>
<proteinExistence type="predicted"/>
<dbReference type="WBParaSite" id="nRc.2.0.1.t40632-RA">
    <property type="protein sequence ID" value="nRc.2.0.1.t40632-RA"/>
    <property type="gene ID" value="nRc.2.0.1.g40632"/>
</dbReference>
<sequence length="108" mass="11687">MPTTDIHVTLEIKVIHPFCVKVGSKKDANMQSNTFTQMSKACINMTHSPNADSQDEFNIPPIVELNTKPALPVVGCDNDCPLVNVKAATAGPLVNCKRSAKPKLTAKR</sequence>
<dbReference type="AlphaFoldDB" id="A0A915KP43"/>
<keyword evidence="1" id="KW-1185">Reference proteome</keyword>
<evidence type="ECO:0000313" key="1">
    <source>
        <dbReference type="Proteomes" id="UP000887565"/>
    </source>
</evidence>